<evidence type="ECO:0000256" key="1">
    <source>
        <dbReference type="SAM" id="Phobius"/>
    </source>
</evidence>
<dbReference type="EMBL" id="CP031699">
    <property type="protein sequence ID" value="QEY24921.1"/>
    <property type="molecule type" value="Genomic_DNA"/>
</dbReference>
<gene>
    <name evidence="2" type="ORF">D0T90_01930</name>
</gene>
<evidence type="ECO:0000313" key="3">
    <source>
        <dbReference type="Proteomes" id="UP000325536"/>
    </source>
</evidence>
<dbReference type="OrthoDB" id="8604072at2"/>
<accession>A0A5P3MVX9</accession>
<keyword evidence="1" id="KW-0812">Transmembrane</keyword>
<feature type="transmembrane region" description="Helical" evidence="1">
    <location>
        <begin position="70"/>
        <end position="91"/>
    </location>
</feature>
<sequence length="95" mass="10789">MSKELLGLFFLPLGIISMCMAALWQMYVMMTETYTLNRYQDKQLVWRVAALFLSFSLAVYWLCPNARKKGIVFLILGAGGALMFGLARLWLPFAG</sequence>
<reference evidence="2 3" key="1">
    <citation type="submission" date="2018-08" db="EMBL/GenBank/DDBJ databases">
        <title>Neisseria animalis ATCC 49930 complete genome.</title>
        <authorList>
            <person name="Veseli I.A."/>
            <person name="Mascarenhas dos Santos A.C."/>
            <person name="Buttler R."/>
            <person name="Pombert J.-F."/>
        </authorList>
    </citation>
    <scope>NUCLEOTIDE SEQUENCE [LARGE SCALE GENOMIC DNA]</scope>
    <source>
        <strain evidence="2 3">ATCC 49930</strain>
    </source>
</reference>
<proteinExistence type="predicted"/>
<name>A0A5P3MVX9_NEIAN</name>
<dbReference type="AlphaFoldDB" id="A0A5P3MVX9"/>
<organism evidence="2 3">
    <name type="scientific">Neisseria animalis</name>
    <dbReference type="NCBI Taxonomy" id="492"/>
    <lineage>
        <taxon>Bacteria</taxon>
        <taxon>Pseudomonadati</taxon>
        <taxon>Pseudomonadota</taxon>
        <taxon>Betaproteobacteria</taxon>
        <taxon>Neisseriales</taxon>
        <taxon>Neisseriaceae</taxon>
        <taxon>Neisseria</taxon>
    </lineage>
</organism>
<protein>
    <submittedName>
        <fullName evidence="2">Uncharacterized protein</fullName>
    </submittedName>
</protein>
<dbReference type="RefSeq" id="WP_123794583.1">
    <property type="nucleotide sequence ID" value="NZ_CP031699.1"/>
</dbReference>
<evidence type="ECO:0000313" key="2">
    <source>
        <dbReference type="EMBL" id="QEY24921.1"/>
    </source>
</evidence>
<keyword evidence="1" id="KW-1133">Transmembrane helix</keyword>
<feature type="transmembrane region" description="Helical" evidence="1">
    <location>
        <begin position="45"/>
        <end position="63"/>
    </location>
</feature>
<dbReference type="KEGG" id="naq:D0T90_01930"/>
<keyword evidence="1" id="KW-0472">Membrane</keyword>
<keyword evidence="3" id="KW-1185">Reference proteome</keyword>
<dbReference type="Proteomes" id="UP000325536">
    <property type="component" value="Chromosome"/>
</dbReference>